<evidence type="ECO:0000256" key="2">
    <source>
        <dbReference type="ARBA" id="ARBA00007613"/>
    </source>
</evidence>
<evidence type="ECO:0000313" key="11">
    <source>
        <dbReference type="Proteomes" id="UP000798808"/>
    </source>
</evidence>
<dbReference type="RefSeq" id="WP_155171224.1">
    <property type="nucleotide sequence ID" value="NZ_BAAAFL010000016.1"/>
</dbReference>
<evidence type="ECO:0000256" key="3">
    <source>
        <dbReference type="ARBA" id="ARBA00022448"/>
    </source>
</evidence>
<keyword evidence="7" id="KW-0998">Cell outer membrane</keyword>
<protein>
    <submittedName>
        <fullName evidence="10">TolC family protein</fullName>
    </submittedName>
</protein>
<feature type="chain" id="PRO_5045263454" evidence="9">
    <location>
        <begin position="21"/>
        <end position="449"/>
    </location>
</feature>
<comment type="caution">
    <text evidence="10">The sequence shown here is derived from an EMBL/GenBank/DDBJ whole genome shotgun (WGS) entry which is preliminary data.</text>
</comment>
<dbReference type="Proteomes" id="UP000798808">
    <property type="component" value="Unassembled WGS sequence"/>
</dbReference>
<evidence type="ECO:0000256" key="4">
    <source>
        <dbReference type="ARBA" id="ARBA00022452"/>
    </source>
</evidence>
<dbReference type="InterPro" id="IPR051906">
    <property type="entry name" value="TolC-like"/>
</dbReference>
<accession>A0ABW9RQ16</accession>
<keyword evidence="11" id="KW-1185">Reference proteome</keyword>
<reference evidence="10 11" key="1">
    <citation type="submission" date="2019-02" db="EMBL/GenBank/DDBJ databases">
        <authorList>
            <person name="Goldberg S.R."/>
            <person name="Haltli B.A."/>
            <person name="Correa H."/>
            <person name="Russell K.G."/>
        </authorList>
    </citation>
    <scope>NUCLEOTIDE SEQUENCE [LARGE SCALE GENOMIC DNA]</scope>
    <source>
        <strain evidence="10 11">JCM 16186</strain>
    </source>
</reference>
<dbReference type="PANTHER" id="PTHR30026:SF20">
    <property type="entry name" value="OUTER MEMBRANE PROTEIN TOLC"/>
    <property type="match status" value="1"/>
</dbReference>
<dbReference type="EMBL" id="SMLW01000492">
    <property type="protein sequence ID" value="MTI25190.1"/>
    <property type="molecule type" value="Genomic_DNA"/>
</dbReference>
<evidence type="ECO:0000313" key="10">
    <source>
        <dbReference type="EMBL" id="MTI25190.1"/>
    </source>
</evidence>
<sequence>MKFKISLVLGFVLLTGAAIAQQEGAKGLSLQECVEYALNNNQDVINAAYEKEIAQTQVGETLSRGLPQVNIDAGINYNFEPQKSLLDASTFDPNVPEGQEVEISFQQKYDGNVALSVRQLIFDGSFFVGLQASKTYKELSTKEHIKTQIDVVEAVSKAYYNVLVTQEQFELLQVNLARLDTLLNETQIMYDNGFAEKIDVSRLKVQHNNLKVQVENTEKLLTINRDLLKFQMGMPITETIALTDQLEEVVFTEPTLDSEGFNYTERIEYSQLQTNMALANLDLKNNRVQYIPTLYANFNYGYNTQTGESSQLFETNRWLNFGTAGLSLNIPVFDGFLKSNRIQKNKIQIRQIEKSFEQMENSIDLQINQAKINMANSLEQMKAQRENMDLAEEIYNVTKIKYQEGVGSNFEVVEADADYKEAQTNYYNALYDALVAKVELEKAYGTLLK</sequence>
<comment type="similarity">
    <text evidence="2">Belongs to the outer membrane factor (OMF) (TC 1.B.17) family.</text>
</comment>
<feature type="signal peptide" evidence="9">
    <location>
        <begin position="1"/>
        <end position="20"/>
    </location>
</feature>
<keyword evidence="9" id="KW-0732">Signal</keyword>
<dbReference type="SUPFAM" id="SSF56954">
    <property type="entry name" value="Outer membrane efflux proteins (OEP)"/>
    <property type="match status" value="1"/>
</dbReference>
<dbReference type="InterPro" id="IPR003423">
    <property type="entry name" value="OMP_efflux"/>
</dbReference>
<dbReference type="Pfam" id="PF02321">
    <property type="entry name" value="OEP"/>
    <property type="match status" value="2"/>
</dbReference>
<keyword evidence="5" id="KW-0812">Transmembrane</keyword>
<evidence type="ECO:0000256" key="6">
    <source>
        <dbReference type="ARBA" id="ARBA00023136"/>
    </source>
</evidence>
<proteinExistence type="inferred from homology"/>
<comment type="subcellular location">
    <subcellularLocation>
        <location evidence="1">Cell outer membrane</location>
    </subcellularLocation>
</comment>
<keyword evidence="6" id="KW-0472">Membrane</keyword>
<feature type="coiled-coil region" evidence="8">
    <location>
        <begin position="342"/>
        <end position="394"/>
    </location>
</feature>
<gene>
    <name evidence="10" type="ORF">E1163_09580</name>
</gene>
<evidence type="ECO:0000256" key="7">
    <source>
        <dbReference type="ARBA" id="ARBA00023237"/>
    </source>
</evidence>
<keyword evidence="4" id="KW-1134">Transmembrane beta strand</keyword>
<keyword evidence="8" id="KW-0175">Coiled coil</keyword>
<name>A0ABW9RQ16_9BACT</name>
<evidence type="ECO:0000256" key="5">
    <source>
        <dbReference type="ARBA" id="ARBA00022692"/>
    </source>
</evidence>
<evidence type="ECO:0000256" key="1">
    <source>
        <dbReference type="ARBA" id="ARBA00004442"/>
    </source>
</evidence>
<dbReference type="Gene3D" id="1.20.1600.10">
    <property type="entry name" value="Outer membrane efflux proteins (OEP)"/>
    <property type="match status" value="1"/>
</dbReference>
<evidence type="ECO:0000256" key="8">
    <source>
        <dbReference type="SAM" id="Coils"/>
    </source>
</evidence>
<dbReference type="PANTHER" id="PTHR30026">
    <property type="entry name" value="OUTER MEMBRANE PROTEIN TOLC"/>
    <property type="match status" value="1"/>
</dbReference>
<organism evidence="10 11">
    <name type="scientific">Fulvivirga kasyanovii</name>
    <dbReference type="NCBI Taxonomy" id="396812"/>
    <lineage>
        <taxon>Bacteria</taxon>
        <taxon>Pseudomonadati</taxon>
        <taxon>Bacteroidota</taxon>
        <taxon>Cytophagia</taxon>
        <taxon>Cytophagales</taxon>
        <taxon>Fulvivirgaceae</taxon>
        <taxon>Fulvivirga</taxon>
    </lineage>
</organism>
<keyword evidence="3" id="KW-0813">Transport</keyword>
<evidence type="ECO:0000256" key="9">
    <source>
        <dbReference type="SAM" id="SignalP"/>
    </source>
</evidence>